<evidence type="ECO:0000256" key="8">
    <source>
        <dbReference type="SAM" id="SignalP"/>
    </source>
</evidence>
<dbReference type="SMART" id="SM00636">
    <property type="entry name" value="Glyco_18"/>
    <property type="match status" value="1"/>
</dbReference>
<dbReference type="Gene3D" id="3.20.20.80">
    <property type="entry name" value="Glycosidases"/>
    <property type="match status" value="1"/>
</dbReference>
<dbReference type="PROSITE" id="PS51257">
    <property type="entry name" value="PROKAR_LIPOPROTEIN"/>
    <property type="match status" value="1"/>
</dbReference>
<feature type="signal peptide" evidence="8">
    <location>
        <begin position="1"/>
        <end position="22"/>
    </location>
</feature>
<sequence length="419" mass="44802">MNRSKRLFSVLPLVTVTLLGVACGQGPGPGVSGSNRVGYFTQWGVYSGNTVKKVLEDSGAAANLTHVNYAFGDVTEAGVCASLDPWADWQKPTAPADSVDGAGDGDAQVLKGNFEELRELKAKHPDLKVLISLGGWTKSKWFSNAVLTPESRIRLARSCVDLFIRGNLPESGAGVAAGVFDGIDVDWEYPGAEGNEGNIVRREDTRNFTLFLSELRRQLDAVRPGLLLTAATSAAQAKAAKLELGDIGTSLDFLNVMTYDFHGSWEAKGPTNFHSTLRADPVSPGTAAERAFNVADAASFYVAAGFPREKINIGIPYYGKGWKGVADVNHGLYQPAASALGDKGYRDLEALNYPKFRDPVTGQMWIYNGDEFWAYEDAQSVAAKAAWAKAQGLGGVMVWSLETDSPDGALTKAIAGALK</sequence>
<keyword evidence="5 6" id="KW-0326">Glycosidase</keyword>
<dbReference type="EC" id="3.2.1.14" evidence="2"/>
<reference evidence="10 11" key="1">
    <citation type="submission" date="2017-04" db="EMBL/GenBank/DDBJ databases">
        <authorList>
            <person name="Afonso C.L."/>
            <person name="Miller P.J."/>
            <person name="Scott M.A."/>
            <person name="Spackman E."/>
            <person name="Goraichik I."/>
            <person name="Dimitrov K.M."/>
            <person name="Suarez D.L."/>
            <person name="Swayne D.E."/>
        </authorList>
    </citation>
    <scope>NUCLEOTIDE SEQUENCE [LARGE SCALE GENOMIC DNA]</scope>
    <source>
        <strain evidence="10 11">KR-140</strain>
    </source>
</reference>
<dbReference type="InterPro" id="IPR001223">
    <property type="entry name" value="Glyco_hydro18_cat"/>
</dbReference>
<proteinExistence type="inferred from homology"/>
<dbReference type="Proteomes" id="UP000192582">
    <property type="component" value="Unassembled WGS sequence"/>
</dbReference>
<evidence type="ECO:0000256" key="7">
    <source>
        <dbReference type="RuleBase" id="RU004453"/>
    </source>
</evidence>
<protein>
    <recommendedName>
        <fullName evidence="2">chitinase</fullName>
        <ecNumber evidence="2">3.2.1.14</ecNumber>
    </recommendedName>
</protein>
<comment type="catalytic activity">
    <reaction evidence="1">
        <text>Random endo-hydrolysis of N-acetyl-beta-D-glucosaminide (1-&gt;4)-beta-linkages in chitin and chitodextrins.</text>
        <dbReference type="EC" id="3.2.1.14"/>
    </reaction>
</comment>
<dbReference type="Gene3D" id="3.10.50.10">
    <property type="match status" value="1"/>
</dbReference>
<dbReference type="GO" id="GO:0005975">
    <property type="term" value="P:carbohydrate metabolic process"/>
    <property type="evidence" value="ECO:0007669"/>
    <property type="project" value="InterPro"/>
</dbReference>
<dbReference type="InterPro" id="IPR011583">
    <property type="entry name" value="Chitinase_II/V-like_cat"/>
</dbReference>
<dbReference type="GO" id="GO:0008843">
    <property type="term" value="F:endochitinase activity"/>
    <property type="evidence" value="ECO:0007669"/>
    <property type="project" value="UniProtKB-EC"/>
</dbReference>
<evidence type="ECO:0000313" key="10">
    <source>
        <dbReference type="EMBL" id="SMB79080.1"/>
    </source>
</evidence>
<keyword evidence="11" id="KW-1185">Reference proteome</keyword>
<keyword evidence="8" id="KW-0732">Signal</keyword>
<feature type="domain" description="GH18" evidence="9">
    <location>
        <begin position="34"/>
        <end position="419"/>
    </location>
</feature>
<evidence type="ECO:0000256" key="6">
    <source>
        <dbReference type="RuleBase" id="RU000489"/>
    </source>
</evidence>
<evidence type="ECO:0000259" key="9">
    <source>
        <dbReference type="PROSITE" id="PS51910"/>
    </source>
</evidence>
<evidence type="ECO:0000256" key="3">
    <source>
        <dbReference type="ARBA" id="ARBA00022801"/>
    </source>
</evidence>
<evidence type="ECO:0000256" key="1">
    <source>
        <dbReference type="ARBA" id="ARBA00000822"/>
    </source>
</evidence>
<feature type="chain" id="PRO_5012551615" description="chitinase" evidence="8">
    <location>
        <begin position="23"/>
        <end position="419"/>
    </location>
</feature>
<dbReference type="AlphaFoldDB" id="A0A1W1UDE7"/>
<dbReference type="InterPro" id="IPR050314">
    <property type="entry name" value="Glycosyl_Hydrlase_18"/>
</dbReference>
<dbReference type="CDD" id="cd06548">
    <property type="entry name" value="GH18_chitinase"/>
    <property type="match status" value="1"/>
</dbReference>
<keyword evidence="3 6" id="KW-0378">Hydrolase</keyword>
<dbReference type="InterPro" id="IPR001579">
    <property type="entry name" value="Glyco_hydro_18_chit_AS"/>
</dbReference>
<dbReference type="InterPro" id="IPR017853">
    <property type="entry name" value="GH"/>
</dbReference>
<dbReference type="SUPFAM" id="SSF54556">
    <property type="entry name" value="Chitinase insertion domain"/>
    <property type="match status" value="1"/>
</dbReference>
<dbReference type="PANTHER" id="PTHR11177">
    <property type="entry name" value="CHITINASE"/>
    <property type="match status" value="1"/>
</dbReference>
<dbReference type="PROSITE" id="PS51910">
    <property type="entry name" value="GH18_2"/>
    <property type="match status" value="1"/>
</dbReference>
<dbReference type="PANTHER" id="PTHR11177:SF317">
    <property type="entry name" value="CHITINASE 12-RELATED"/>
    <property type="match status" value="1"/>
</dbReference>
<keyword evidence="4" id="KW-0624">Polysaccharide degradation</keyword>
<comment type="similarity">
    <text evidence="7">Belongs to the glycosyl hydrolase 18 family.</text>
</comment>
<dbReference type="PROSITE" id="PS01095">
    <property type="entry name" value="GH18_1"/>
    <property type="match status" value="1"/>
</dbReference>
<evidence type="ECO:0000256" key="4">
    <source>
        <dbReference type="ARBA" id="ARBA00023024"/>
    </source>
</evidence>
<dbReference type="InterPro" id="IPR029070">
    <property type="entry name" value="Chitinase_insertion_sf"/>
</dbReference>
<evidence type="ECO:0000313" key="11">
    <source>
        <dbReference type="Proteomes" id="UP000192582"/>
    </source>
</evidence>
<dbReference type="RefSeq" id="WP_084045395.1">
    <property type="nucleotide sequence ID" value="NZ_FWWU01000003.1"/>
</dbReference>
<dbReference type="GO" id="GO:0006032">
    <property type="term" value="P:chitin catabolic process"/>
    <property type="evidence" value="ECO:0007669"/>
    <property type="project" value="UniProtKB-KW"/>
</dbReference>
<dbReference type="GO" id="GO:0008061">
    <property type="term" value="F:chitin binding"/>
    <property type="evidence" value="ECO:0007669"/>
    <property type="project" value="InterPro"/>
</dbReference>
<gene>
    <name evidence="10" type="ORF">SAMN00790413_05750</name>
</gene>
<name>A0A1W1UDE7_9DEIO</name>
<keyword evidence="4" id="KW-0146">Chitin degradation</keyword>
<dbReference type="STRING" id="695939.SAMN00790413_05750"/>
<dbReference type="SUPFAM" id="SSF51445">
    <property type="entry name" value="(Trans)glycosidases"/>
    <property type="match status" value="1"/>
</dbReference>
<accession>A0A1W1UDE7</accession>
<evidence type="ECO:0000256" key="5">
    <source>
        <dbReference type="ARBA" id="ARBA00023295"/>
    </source>
</evidence>
<organism evidence="10 11">
    <name type="scientific">Deinococcus hopiensis KR-140</name>
    <dbReference type="NCBI Taxonomy" id="695939"/>
    <lineage>
        <taxon>Bacteria</taxon>
        <taxon>Thermotogati</taxon>
        <taxon>Deinococcota</taxon>
        <taxon>Deinococci</taxon>
        <taxon>Deinococcales</taxon>
        <taxon>Deinococcaceae</taxon>
        <taxon>Deinococcus</taxon>
    </lineage>
</organism>
<keyword evidence="4" id="KW-0119">Carbohydrate metabolism</keyword>
<dbReference type="EMBL" id="FWWU01000003">
    <property type="protein sequence ID" value="SMB79080.1"/>
    <property type="molecule type" value="Genomic_DNA"/>
</dbReference>
<dbReference type="Pfam" id="PF00704">
    <property type="entry name" value="Glyco_hydro_18"/>
    <property type="match status" value="1"/>
</dbReference>
<evidence type="ECO:0000256" key="2">
    <source>
        <dbReference type="ARBA" id="ARBA00012729"/>
    </source>
</evidence>